<proteinExistence type="inferred from homology"/>
<dbReference type="Proteomes" id="UP001144372">
    <property type="component" value="Unassembled WGS sequence"/>
</dbReference>
<dbReference type="SUPFAM" id="SSF56801">
    <property type="entry name" value="Acetyl-CoA synthetase-like"/>
    <property type="match status" value="1"/>
</dbReference>
<dbReference type="AlphaFoldDB" id="A0A9W6FUF5"/>
<dbReference type="FunFam" id="3.30.300.30:FF:000008">
    <property type="entry name" value="2,3-dihydroxybenzoate-AMP ligase"/>
    <property type="match status" value="1"/>
</dbReference>
<sequence length="518" mass="57936">MQGICTLRTLLARNLEYHPDKAAFIEGERRWTFRDFTDRTRRMGNALLGLGAEKGERVAILSRNSMENAESYFSIPNAGLVLVMLNFRLAPPELEGVLNDAQASVLMVHEEFLDRIEEIGSRLTFVKHYILIGKKAGLPEGWHHYETLIEESSPHEPAVEIAEDDLAALMYTSGTTGVPKGCMVLHRNFYHAGKSLAFEMKMEREDAAIIPTPLFHAAGLVILMNGVYSGISTVIMPRWDVEEFMRLVEHYKVTTGVLATPMLLFFVEHPHIDRYDLSSLKKILFAGAPVTPVVFKKAIERFGNIFIHGFGTTETVGSICILGTDEIASAMAEGRMGILGSCGKSYTDMQVEVVDENDNPVPPGVIGEIRVRGSGMTQGYWKNKEDTKKAFKNGWFYTEDLCRRDEQGFVYIVGRKKDMIITGAENVFPAEVESVLYKHPAVSQAAVVGMPNEKWGEVVTAFVVKKENSVVTMDDITCFCKKEIAGYKVPKRVYFVDSLPMSPTGKLLKYKLKEQLPL</sequence>
<evidence type="ECO:0000259" key="3">
    <source>
        <dbReference type="Pfam" id="PF00501"/>
    </source>
</evidence>
<dbReference type="EMBL" id="BSDR01000001">
    <property type="protein sequence ID" value="GLI35078.1"/>
    <property type="molecule type" value="Genomic_DNA"/>
</dbReference>
<dbReference type="PROSITE" id="PS00455">
    <property type="entry name" value="AMP_BINDING"/>
    <property type="match status" value="1"/>
</dbReference>
<dbReference type="InterPro" id="IPR045851">
    <property type="entry name" value="AMP-bd_C_sf"/>
</dbReference>
<dbReference type="InterPro" id="IPR020845">
    <property type="entry name" value="AMP-binding_CS"/>
</dbReference>
<evidence type="ECO:0000256" key="1">
    <source>
        <dbReference type="ARBA" id="ARBA00006432"/>
    </source>
</evidence>
<dbReference type="PANTHER" id="PTHR24096">
    <property type="entry name" value="LONG-CHAIN-FATTY-ACID--COA LIGASE"/>
    <property type="match status" value="1"/>
</dbReference>
<feature type="domain" description="AMP-dependent synthetase/ligase" evidence="3">
    <location>
        <begin position="12"/>
        <end position="381"/>
    </location>
</feature>
<comment type="caution">
    <text evidence="5">The sequence shown here is derived from an EMBL/GenBank/DDBJ whole genome shotgun (WGS) entry which is preliminary data.</text>
</comment>
<accession>A0A9W6FUF5</accession>
<feature type="domain" description="AMP-binding enzyme C-terminal" evidence="4">
    <location>
        <begin position="431"/>
        <end position="506"/>
    </location>
</feature>
<dbReference type="InterPro" id="IPR000873">
    <property type="entry name" value="AMP-dep_synth/lig_dom"/>
</dbReference>
<dbReference type="Gene3D" id="3.40.50.12780">
    <property type="entry name" value="N-terminal domain of ligase-like"/>
    <property type="match status" value="1"/>
</dbReference>
<dbReference type="Pfam" id="PF00501">
    <property type="entry name" value="AMP-binding"/>
    <property type="match status" value="1"/>
</dbReference>
<keyword evidence="2" id="KW-0436">Ligase</keyword>
<dbReference type="PANTHER" id="PTHR24096:SF267">
    <property type="entry name" value="MALONATE--COA LIGASE ACSF3, MITOCHONDRIAL"/>
    <property type="match status" value="1"/>
</dbReference>
<dbReference type="Pfam" id="PF13193">
    <property type="entry name" value="AMP-binding_C"/>
    <property type="match status" value="1"/>
</dbReference>
<dbReference type="Gene3D" id="3.30.300.30">
    <property type="match status" value="1"/>
</dbReference>
<evidence type="ECO:0000313" key="6">
    <source>
        <dbReference type="Proteomes" id="UP001144372"/>
    </source>
</evidence>
<organism evidence="5 6">
    <name type="scientific">Desulforhabdus amnigena</name>
    <dbReference type="NCBI Taxonomy" id="40218"/>
    <lineage>
        <taxon>Bacteria</taxon>
        <taxon>Pseudomonadati</taxon>
        <taxon>Thermodesulfobacteriota</taxon>
        <taxon>Syntrophobacteria</taxon>
        <taxon>Syntrophobacterales</taxon>
        <taxon>Syntrophobacteraceae</taxon>
        <taxon>Desulforhabdus</taxon>
    </lineage>
</organism>
<dbReference type="RefSeq" id="WP_281794627.1">
    <property type="nucleotide sequence ID" value="NZ_BSDR01000001.1"/>
</dbReference>
<gene>
    <name evidence="5" type="ORF">DAMNIGENAA_25110</name>
</gene>
<keyword evidence="6" id="KW-1185">Reference proteome</keyword>
<reference evidence="5" key="1">
    <citation type="submission" date="2022-12" db="EMBL/GenBank/DDBJ databases">
        <title>Reference genome sequencing for broad-spectrum identification of bacterial and archaeal isolates by mass spectrometry.</title>
        <authorList>
            <person name="Sekiguchi Y."/>
            <person name="Tourlousse D.M."/>
        </authorList>
    </citation>
    <scope>NUCLEOTIDE SEQUENCE</scope>
    <source>
        <strain evidence="5">ASRB1</strain>
    </source>
</reference>
<dbReference type="InterPro" id="IPR025110">
    <property type="entry name" value="AMP-bd_C"/>
</dbReference>
<evidence type="ECO:0000259" key="4">
    <source>
        <dbReference type="Pfam" id="PF13193"/>
    </source>
</evidence>
<comment type="similarity">
    <text evidence="1">Belongs to the ATP-dependent AMP-binding enzyme family.</text>
</comment>
<evidence type="ECO:0000313" key="5">
    <source>
        <dbReference type="EMBL" id="GLI35078.1"/>
    </source>
</evidence>
<protein>
    <submittedName>
        <fullName evidence="5">Fatty-acyl-CoA synthase</fullName>
    </submittedName>
</protein>
<dbReference type="GO" id="GO:0016405">
    <property type="term" value="F:CoA-ligase activity"/>
    <property type="evidence" value="ECO:0007669"/>
    <property type="project" value="TreeGrafter"/>
</dbReference>
<evidence type="ECO:0000256" key="2">
    <source>
        <dbReference type="ARBA" id="ARBA00022598"/>
    </source>
</evidence>
<name>A0A9W6FUF5_9BACT</name>
<dbReference type="InterPro" id="IPR042099">
    <property type="entry name" value="ANL_N_sf"/>
</dbReference>
<dbReference type="NCBIfam" id="NF004837">
    <property type="entry name" value="PRK06187.1"/>
    <property type="match status" value="1"/>
</dbReference>